<dbReference type="EMBL" id="AOME01000054">
    <property type="protein sequence ID" value="EMA52637.1"/>
    <property type="molecule type" value="Genomic_DNA"/>
</dbReference>
<keyword evidence="1" id="KW-0812">Transmembrane</keyword>
<evidence type="ECO:0000313" key="3">
    <source>
        <dbReference type="EMBL" id="EMA52637.1"/>
    </source>
</evidence>
<dbReference type="STRING" id="1227456.C450_11078"/>
<evidence type="ECO:0000259" key="2">
    <source>
        <dbReference type="Pfam" id="PF02517"/>
    </source>
</evidence>
<gene>
    <name evidence="3" type="ORF">C450_11078</name>
</gene>
<feature type="transmembrane region" description="Helical" evidence="1">
    <location>
        <begin position="164"/>
        <end position="184"/>
    </location>
</feature>
<organism evidence="3 4">
    <name type="scientific">Halococcus salifodinae DSM 8989</name>
    <dbReference type="NCBI Taxonomy" id="1227456"/>
    <lineage>
        <taxon>Archaea</taxon>
        <taxon>Methanobacteriati</taxon>
        <taxon>Methanobacteriota</taxon>
        <taxon>Stenosarchaea group</taxon>
        <taxon>Halobacteria</taxon>
        <taxon>Halobacteriales</taxon>
        <taxon>Halococcaceae</taxon>
        <taxon>Halococcus</taxon>
    </lineage>
</organism>
<keyword evidence="1" id="KW-1133">Transmembrane helix</keyword>
<sequence>MLFLVGIELLAVVGVELSFNSGLTVGLFLFSTLTTQGAMALTAYWYVRRYGFQVSAHTLTAANYRQIVIGTVLALVLALGGNVVIGALFPTEASGAFGGVTALGLPTVLAFGLITIFIVAPAEEFLFRGVIQGRLRETVGAVPSIVGASLLFGGVHVLNYTGSATSIVAHVGLLIVVSFVFAYAYERTGNLTVPILIHGIYDSTLFLLAYVGSVM</sequence>
<dbReference type="PANTHER" id="PTHR36435">
    <property type="entry name" value="SLR1288 PROTEIN"/>
    <property type="match status" value="1"/>
</dbReference>
<comment type="caution">
    <text evidence="3">The sequence shown here is derived from an EMBL/GenBank/DDBJ whole genome shotgun (WGS) entry which is preliminary data.</text>
</comment>
<dbReference type="PANTHER" id="PTHR36435:SF1">
    <property type="entry name" value="CAAX AMINO TERMINAL PROTEASE FAMILY PROTEIN"/>
    <property type="match status" value="1"/>
</dbReference>
<keyword evidence="4" id="KW-1185">Reference proteome</keyword>
<feature type="domain" description="CAAX prenyl protease 2/Lysostaphin resistance protein A-like" evidence="2">
    <location>
        <begin position="108"/>
        <end position="203"/>
    </location>
</feature>
<dbReference type="InterPro" id="IPR003675">
    <property type="entry name" value="Rce1/LyrA-like_dom"/>
</dbReference>
<feature type="transmembrane region" description="Helical" evidence="1">
    <location>
        <begin position="28"/>
        <end position="47"/>
    </location>
</feature>
<feature type="transmembrane region" description="Helical" evidence="1">
    <location>
        <begin position="139"/>
        <end position="158"/>
    </location>
</feature>
<name>M0N3X8_9EURY</name>
<dbReference type="InterPro" id="IPR052710">
    <property type="entry name" value="CAAX_protease"/>
</dbReference>
<proteinExistence type="predicted"/>
<dbReference type="AlphaFoldDB" id="M0N3X8"/>
<protein>
    <recommendedName>
        <fullName evidence="2">CAAX prenyl protease 2/Lysostaphin resistance protein A-like domain-containing protein</fullName>
    </recommendedName>
</protein>
<feature type="transmembrane region" description="Helical" evidence="1">
    <location>
        <begin position="95"/>
        <end position="119"/>
    </location>
</feature>
<accession>M0N3X8</accession>
<dbReference type="GO" id="GO:0004175">
    <property type="term" value="F:endopeptidase activity"/>
    <property type="evidence" value="ECO:0007669"/>
    <property type="project" value="UniProtKB-ARBA"/>
</dbReference>
<reference evidence="3 4" key="1">
    <citation type="journal article" date="2014" name="PLoS Genet.">
        <title>Phylogenetically driven sequencing of extremely halophilic archaea reveals strategies for static and dynamic osmo-response.</title>
        <authorList>
            <person name="Becker E.A."/>
            <person name="Seitzer P.M."/>
            <person name="Tritt A."/>
            <person name="Larsen D."/>
            <person name="Krusor M."/>
            <person name="Yao A.I."/>
            <person name="Wu D."/>
            <person name="Madern D."/>
            <person name="Eisen J.A."/>
            <person name="Darling A.E."/>
            <person name="Facciotti M.T."/>
        </authorList>
    </citation>
    <scope>NUCLEOTIDE SEQUENCE [LARGE SCALE GENOMIC DNA]</scope>
    <source>
        <strain evidence="3 4">DSM 8989</strain>
    </source>
</reference>
<evidence type="ECO:0000313" key="4">
    <source>
        <dbReference type="Proteomes" id="UP000011625"/>
    </source>
</evidence>
<evidence type="ECO:0000256" key="1">
    <source>
        <dbReference type="SAM" id="Phobius"/>
    </source>
</evidence>
<dbReference type="GO" id="GO:0080120">
    <property type="term" value="P:CAAX-box protein maturation"/>
    <property type="evidence" value="ECO:0007669"/>
    <property type="project" value="UniProtKB-ARBA"/>
</dbReference>
<feature type="transmembrane region" description="Helical" evidence="1">
    <location>
        <begin position="67"/>
        <end position="89"/>
    </location>
</feature>
<keyword evidence="1" id="KW-0472">Membrane</keyword>
<dbReference type="Proteomes" id="UP000011625">
    <property type="component" value="Unassembled WGS sequence"/>
</dbReference>
<dbReference type="Pfam" id="PF02517">
    <property type="entry name" value="Rce1-like"/>
    <property type="match status" value="1"/>
</dbReference>
<feature type="transmembrane region" description="Helical" evidence="1">
    <location>
        <begin position="191"/>
        <end position="212"/>
    </location>
</feature>
<dbReference type="PATRIC" id="fig|1227456.3.peg.2246"/>